<comment type="caution">
    <text evidence="2">The sequence shown here is derived from an EMBL/GenBank/DDBJ whole genome shotgun (WGS) entry which is preliminary data.</text>
</comment>
<feature type="non-terminal residue" evidence="2">
    <location>
        <position position="1"/>
    </location>
</feature>
<keyword evidence="1" id="KW-0732">Signal</keyword>
<sequence length="58" mass="6417">GWQAELLSAVLVLLPDWNAITEIEIWTVSGTRLSFMAAAIKMELNSSPGTELFPPRML</sequence>
<evidence type="ECO:0000313" key="3">
    <source>
        <dbReference type="Proteomes" id="UP001434883"/>
    </source>
</evidence>
<evidence type="ECO:0000313" key="2">
    <source>
        <dbReference type="EMBL" id="MEQ2197982.1"/>
    </source>
</evidence>
<feature type="chain" id="PRO_5046986048" evidence="1">
    <location>
        <begin position="20"/>
        <end position="58"/>
    </location>
</feature>
<accession>A0ABV0QR25</accession>
<keyword evidence="3" id="KW-1185">Reference proteome</keyword>
<gene>
    <name evidence="2" type="ORF">XENOCAPTIV_005969</name>
</gene>
<name>A0ABV0QR25_9TELE</name>
<proteinExistence type="predicted"/>
<organism evidence="2 3">
    <name type="scientific">Xenoophorus captivus</name>
    <dbReference type="NCBI Taxonomy" id="1517983"/>
    <lineage>
        <taxon>Eukaryota</taxon>
        <taxon>Metazoa</taxon>
        <taxon>Chordata</taxon>
        <taxon>Craniata</taxon>
        <taxon>Vertebrata</taxon>
        <taxon>Euteleostomi</taxon>
        <taxon>Actinopterygii</taxon>
        <taxon>Neopterygii</taxon>
        <taxon>Teleostei</taxon>
        <taxon>Neoteleostei</taxon>
        <taxon>Acanthomorphata</taxon>
        <taxon>Ovalentaria</taxon>
        <taxon>Atherinomorphae</taxon>
        <taxon>Cyprinodontiformes</taxon>
        <taxon>Goodeidae</taxon>
        <taxon>Xenoophorus</taxon>
    </lineage>
</organism>
<evidence type="ECO:0000256" key="1">
    <source>
        <dbReference type="SAM" id="SignalP"/>
    </source>
</evidence>
<dbReference type="EMBL" id="JAHRIN010018459">
    <property type="protein sequence ID" value="MEQ2197982.1"/>
    <property type="molecule type" value="Genomic_DNA"/>
</dbReference>
<feature type="signal peptide" evidence="1">
    <location>
        <begin position="1"/>
        <end position="19"/>
    </location>
</feature>
<dbReference type="Proteomes" id="UP001434883">
    <property type="component" value="Unassembled WGS sequence"/>
</dbReference>
<reference evidence="2 3" key="1">
    <citation type="submission" date="2021-06" db="EMBL/GenBank/DDBJ databases">
        <authorList>
            <person name="Palmer J.M."/>
        </authorList>
    </citation>
    <scope>NUCLEOTIDE SEQUENCE [LARGE SCALE GENOMIC DNA]</scope>
    <source>
        <strain evidence="2 3">XC_2019</strain>
        <tissue evidence="2">Muscle</tissue>
    </source>
</reference>
<protein>
    <submittedName>
        <fullName evidence="2">Uncharacterized protein</fullName>
    </submittedName>
</protein>